<evidence type="ECO:0000313" key="2">
    <source>
        <dbReference type="Proteomes" id="UP001432027"/>
    </source>
</evidence>
<dbReference type="Proteomes" id="UP001432027">
    <property type="component" value="Unassembled WGS sequence"/>
</dbReference>
<accession>A0AAV5UAY9</accession>
<evidence type="ECO:0000313" key="1">
    <source>
        <dbReference type="EMBL" id="GMT03569.1"/>
    </source>
</evidence>
<organism evidence="1 2">
    <name type="scientific">Pristionchus entomophagus</name>
    <dbReference type="NCBI Taxonomy" id="358040"/>
    <lineage>
        <taxon>Eukaryota</taxon>
        <taxon>Metazoa</taxon>
        <taxon>Ecdysozoa</taxon>
        <taxon>Nematoda</taxon>
        <taxon>Chromadorea</taxon>
        <taxon>Rhabditida</taxon>
        <taxon>Rhabditina</taxon>
        <taxon>Diplogasteromorpha</taxon>
        <taxon>Diplogasteroidea</taxon>
        <taxon>Neodiplogasteridae</taxon>
        <taxon>Pristionchus</taxon>
    </lineage>
</organism>
<dbReference type="AlphaFoldDB" id="A0AAV5UAY9"/>
<comment type="caution">
    <text evidence="1">The sequence shown here is derived from an EMBL/GenBank/DDBJ whole genome shotgun (WGS) entry which is preliminary data.</text>
</comment>
<proteinExistence type="predicted"/>
<gene>
    <name evidence="1" type="ORF">PENTCL1PPCAC_25743</name>
</gene>
<name>A0AAV5UAY9_9BILA</name>
<protein>
    <submittedName>
        <fullName evidence="1">Uncharacterized protein</fullName>
    </submittedName>
</protein>
<dbReference type="EMBL" id="BTSX01000006">
    <property type="protein sequence ID" value="GMT03569.1"/>
    <property type="molecule type" value="Genomic_DNA"/>
</dbReference>
<feature type="non-terminal residue" evidence="1">
    <location>
        <position position="114"/>
    </location>
</feature>
<keyword evidence="2" id="KW-1185">Reference proteome</keyword>
<sequence>MSATDACDFLEACRKKASLLEGDEKMQCMLTRSFNALKSLSGSPVEDLGYLLETMQQERGIARKHDSKLESDPLRGFIYDINEAIEKTIESLIARAQGKMTARPPIKNKNSRKE</sequence>
<reference evidence="1" key="1">
    <citation type="submission" date="2023-10" db="EMBL/GenBank/DDBJ databases">
        <title>Genome assembly of Pristionchus species.</title>
        <authorList>
            <person name="Yoshida K."/>
            <person name="Sommer R.J."/>
        </authorList>
    </citation>
    <scope>NUCLEOTIDE SEQUENCE</scope>
    <source>
        <strain evidence="1">RS0144</strain>
    </source>
</reference>